<keyword evidence="2" id="KW-1015">Disulfide bond</keyword>
<dbReference type="PANTHER" id="PTHR22977">
    <property type="entry name" value="COX ASSEMBLY MITOCHONDRIAL PROTEIN"/>
    <property type="match status" value="1"/>
</dbReference>
<dbReference type="Pfam" id="PF08583">
    <property type="entry name" value="Cmc1"/>
    <property type="match status" value="1"/>
</dbReference>
<keyword evidence="6" id="KW-1185">Reference proteome</keyword>
<dbReference type="Proteomes" id="UP000001744">
    <property type="component" value="Unassembled WGS sequence"/>
</dbReference>
<evidence type="ECO:0000256" key="1">
    <source>
        <dbReference type="ARBA" id="ARBA00007347"/>
    </source>
</evidence>
<keyword evidence="3" id="KW-0472">Membrane</keyword>
<dbReference type="GO" id="GO:0005743">
    <property type="term" value="C:mitochondrial inner membrane"/>
    <property type="evidence" value="ECO:0007669"/>
    <property type="project" value="UniProtKB-SubCell"/>
</dbReference>
<evidence type="ECO:0000313" key="4">
    <source>
        <dbReference type="EMBL" id="EEB06100.1"/>
    </source>
</evidence>
<dbReference type="STRING" id="402676.B6JZV0"/>
<dbReference type="GeneID" id="7047396"/>
<evidence type="ECO:0000256" key="2">
    <source>
        <dbReference type="ARBA" id="ARBA00023157"/>
    </source>
</evidence>
<dbReference type="VEuPathDB" id="FungiDB:SJAG_01140"/>
<sequence>MSATRSGSQEEVSVREGYQRVLKDACREEIEAFARCATGRTLSIVWKCRQENERMKSCLQAFTDKVSEWEYRSQLQAQEQKELKKQLQEQKEQ</sequence>
<dbReference type="EMBL" id="KE651168">
    <property type="protein sequence ID" value="EEB06100.1"/>
    <property type="molecule type" value="Genomic_DNA"/>
</dbReference>
<dbReference type="RefSeq" id="XP_002172393.1">
    <property type="nucleotide sequence ID" value="XM_002172357.1"/>
</dbReference>
<comment type="subcellular location">
    <subcellularLocation>
        <location evidence="3">Mitochondrion inner membrane</location>
    </subcellularLocation>
</comment>
<evidence type="ECO:0000313" key="5">
    <source>
        <dbReference type="JaponicusDB" id="SJAG_01140"/>
    </source>
</evidence>
<dbReference type="OMA" id="KKNCQKE"/>
<gene>
    <name evidence="5" type="primary">cmc1</name>
    <name evidence="5" type="synonym">cmc2</name>
    <name evidence="4" type="ORF">SJAG_01140</name>
</gene>
<organism evidence="4 6">
    <name type="scientific">Schizosaccharomyces japonicus (strain yFS275 / FY16936)</name>
    <name type="common">Fission yeast</name>
    <dbReference type="NCBI Taxonomy" id="402676"/>
    <lineage>
        <taxon>Eukaryota</taxon>
        <taxon>Fungi</taxon>
        <taxon>Dikarya</taxon>
        <taxon>Ascomycota</taxon>
        <taxon>Taphrinomycotina</taxon>
        <taxon>Schizosaccharomycetes</taxon>
        <taxon>Schizosaccharomycetales</taxon>
        <taxon>Schizosaccharomycetaceae</taxon>
        <taxon>Schizosaccharomyces</taxon>
    </lineage>
</organism>
<proteinExistence type="inferred from homology"/>
<evidence type="ECO:0000256" key="3">
    <source>
        <dbReference type="RuleBase" id="RU364104"/>
    </source>
</evidence>
<name>B6JZV0_SCHJY</name>
<dbReference type="AlphaFoldDB" id="B6JZV0"/>
<accession>B6JZV0</accession>
<dbReference type="HOGENOM" id="CLU_2400937_0_0_1"/>
<comment type="similarity">
    <text evidence="1 3">Belongs to the CMC family.</text>
</comment>
<dbReference type="PANTHER" id="PTHR22977:SF5">
    <property type="entry name" value="COX ASSEMBLY MITOCHONDRIAL PROTEIN HOMOLOG"/>
    <property type="match status" value="1"/>
</dbReference>
<keyword evidence="3" id="KW-0143">Chaperone</keyword>
<dbReference type="InterPro" id="IPR013892">
    <property type="entry name" value="Cyt_c_biogenesis_Cmc1-like"/>
</dbReference>
<protein>
    <recommendedName>
        <fullName evidence="3">COX assembly mitochondrial protein</fullName>
    </recommendedName>
</protein>
<keyword evidence="3" id="KW-0999">Mitochondrion inner membrane</keyword>
<dbReference type="OrthoDB" id="6224010at2759"/>
<reference evidence="4 6" key="1">
    <citation type="journal article" date="2011" name="Science">
        <title>Comparative functional genomics of the fission yeasts.</title>
        <authorList>
            <person name="Rhind N."/>
            <person name="Chen Z."/>
            <person name="Yassour M."/>
            <person name="Thompson D.A."/>
            <person name="Haas B.J."/>
            <person name="Habib N."/>
            <person name="Wapinski I."/>
            <person name="Roy S."/>
            <person name="Lin M.F."/>
            <person name="Heiman D.I."/>
            <person name="Young S.K."/>
            <person name="Furuya K."/>
            <person name="Guo Y."/>
            <person name="Pidoux A."/>
            <person name="Chen H.M."/>
            <person name="Robbertse B."/>
            <person name="Goldberg J.M."/>
            <person name="Aoki K."/>
            <person name="Bayne E.H."/>
            <person name="Berlin A.M."/>
            <person name="Desjardins C.A."/>
            <person name="Dobbs E."/>
            <person name="Dukaj L."/>
            <person name="Fan L."/>
            <person name="FitzGerald M.G."/>
            <person name="French C."/>
            <person name="Gujja S."/>
            <person name="Hansen K."/>
            <person name="Keifenheim D."/>
            <person name="Levin J.Z."/>
            <person name="Mosher R.A."/>
            <person name="Mueller C.A."/>
            <person name="Pfiffner J."/>
            <person name="Priest M."/>
            <person name="Russ C."/>
            <person name="Smialowska A."/>
            <person name="Swoboda P."/>
            <person name="Sykes S.M."/>
            <person name="Vaughn M."/>
            <person name="Vengrova S."/>
            <person name="Yoder R."/>
            <person name="Zeng Q."/>
            <person name="Allshire R."/>
            <person name="Baulcombe D."/>
            <person name="Birren B.W."/>
            <person name="Brown W."/>
            <person name="Ekwall K."/>
            <person name="Kellis M."/>
            <person name="Leatherwood J."/>
            <person name="Levin H."/>
            <person name="Margalit H."/>
            <person name="Martienssen R."/>
            <person name="Nieduszynski C.A."/>
            <person name="Spatafora J.W."/>
            <person name="Friedman N."/>
            <person name="Dalgaard J.Z."/>
            <person name="Baumann P."/>
            <person name="Niki H."/>
            <person name="Regev A."/>
            <person name="Nusbaum C."/>
        </authorList>
    </citation>
    <scope>NUCLEOTIDE SEQUENCE [LARGE SCALE GENOMIC DNA]</scope>
    <source>
        <strain evidence="6">yFS275 / FY16936</strain>
    </source>
</reference>
<comment type="function">
    <text evidence="3">Required for mitochondrial cytochrome c oxidase (COX) assembly and respiration.</text>
</comment>
<keyword evidence="3" id="KW-0496">Mitochondrion</keyword>
<dbReference type="JaponicusDB" id="SJAG_01140">
    <property type="gene designation" value="cmc1"/>
</dbReference>
<evidence type="ECO:0000313" key="6">
    <source>
        <dbReference type="Proteomes" id="UP000001744"/>
    </source>
</evidence>